<dbReference type="InterPro" id="IPR032466">
    <property type="entry name" value="Metal_Hydrolase"/>
</dbReference>
<evidence type="ECO:0000313" key="3">
    <source>
        <dbReference type="Proteomes" id="UP000295680"/>
    </source>
</evidence>
<dbReference type="InterPro" id="IPR050287">
    <property type="entry name" value="MTA/SAH_deaminase"/>
</dbReference>
<dbReference type="OrthoDB" id="3189065at2"/>
<dbReference type="Gene3D" id="2.30.40.10">
    <property type="entry name" value="Urease, subunit C, domain 1"/>
    <property type="match status" value="1"/>
</dbReference>
<dbReference type="Proteomes" id="UP000295680">
    <property type="component" value="Unassembled WGS sequence"/>
</dbReference>
<dbReference type="AlphaFoldDB" id="A0A4R2JS76"/>
<dbReference type="SUPFAM" id="SSF51338">
    <property type="entry name" value="Composite domain of metallo-dependent hydrolases"/>
    <property type="match status" value="1"/>
</dbReference>
<dbReference type="Gene3D" id="3.20.20.140">
    <property type="entry name" value="Metal-dependent hydrolases"/>
    <property type="match status" value="1"/>
</dbReference>
<dbReference type="GO" id="GO:0016810">
    <property type="term" value="F:hydrolase activity, acting on carbon-nitrogen (but not peptide) bonds"/>
    <property type="evidence" value="ECO:0007669"/>
    <property type="project" value="InterPro"/>
</dbReference>
<dbReference type="InterPro" id="IPR011059">
    <property type="entry name" value="Metal-dep_hydrolase_composite"/>
</dbReference>
<proteinExistence type="predicted"/>
<protein>
    <submittedName>
        <fullName evidence="2">Cytosine/adenosine deaminase-related metal-dependent hydrolase</fullName>
    </submittedName>
</protein>
<evidence type="ECO:0000259" key="1">
    <source>
        <dbReference type="Pfam" id="PF01979"/>
    </source>
</evidence>
<organism evidence="2 3">
    <name type="scientific">Actinocrispum wychmicini</name>
    <dbReference type="NCBI Taxonomy" id="1213861"/>
    <lineage>
        <taxon>Bacteria</taxon>
        <taxon>Bacillati</taxon>
        <taxon>Actinomycetota</taxon>
        <taxon>Actinomycetes</taxon>
        <taxon>Pseudonocardiales</taxon>
        <taxon>Pseudonocardiaceae</taxon>
        <taxon>Actinocrispum</taxon>
    </lineage>
</organism>
<dbReference type="SUPFAM" id="SSF51556">
    <property type="entry name" value="Metallo-dependent hydrolases"/>
    <property type="match status" value="1"/>
</dbReference>
<evidence type="ECO:0000313" key="2">
    <source>
        <dbReference type="EMBL" id="TCO62434.1"/>
    </source>
</evidence>
<reference evidence="2 3" key="1">
    <citation type="submission" date="2019-03" db="EMBL/GenBank/DDBJ databases">
        <title>Genomic Encyclopedia of Type Strains, Phase IV (KMG-IV): sequencing the most valuable type-strain genomes for metagenomic binning, comparative biology and taxonomic classification.</title>
        <authorList>
            <person name="Goeker M."/>
        </authorList>
    </citation>
    <scope>NUCLEOTIDE SEQUENCE [LARGE SCALE GENOMIC DNA]</scope>
    <source>
        <strain evidence="2 3">DSM 45934</strain>
    </source>
</reference>
<feature type="domain" description="Amidohydrolase-related" evidence="1">
    <location>
        <begin position="43"/>
        <end position="359"/>
    </location>
</feature>
<dbReference type="Pfam" id="PF01979">
    <property type="entry name" value="Amidohydro_1"/>
    <property type="match status" value="1"/>
</dbReference>
<gene>
    <name evidence="2" type="ORF">EV192_102572</name>
</gene>
<accession>A0A4R2JS76</accession>
<keyword evidence="3" id="KW-1185">Reference proteome</keyword>
<dbReference type="PANTHER" id="PTHR43794">
    <property type="entry name" value="AMINOHYDROLASE SSNA-RELATED"/>
    <property type="match status" value="1"/>
</dbReference>
<keyword evidence="2" id="KW-0378">Hydrolase</keyword>
<dbReference type="InterPro" id="IPR006680">
    <property type="entry name" value="Amidohydro-rel"/>
</dbReference>
<dbReference type="RefSeq" id="WP_132114198.1">
    <property type="nucleotide sequence ID" value="NZ_SLWS01000002.1"/>
</dbReference>
<dbReference type="PANTHER" id="PTHR43794:SF5">
    <property type="entry name" value="CHLOROHYDROLASE FAMILY PROTEIN"/>
    <property type="match status" value="1"/>
</dbReference>
<dbReference type="EMBL" id="SLWS01000002">
    <property type="protein sequence ID" value="TCO62434.1"/>
    <property type="molecule type" value="Genomic_DNA"/>
</dbReference>
<name>A0A4R2JS76_9PSEU</name>
<comment type="caution">
    <text evidence="2">The sequence shown here is derived from an EMBL/GenBank/DDBJ whole genome shotgun (WGS) entry which is preliminary data.</text>
</comment>
<sequence>MLIKNAYLPGQGARDIRIERGTITAIESTLDGPADLDATNLVAIPGFVDTHRHMVQSPLRGLAPDMPLAAYFTEIISRMDRYTEEDIHNAILLGAAEAIDAGVTTVLDWAGTPAALTIETYSQAGIRAVFANSNTENDQDIRKYAGLTGRVTTALAPLGPDFMSLEDTKQRLKLARELGLMSSMHIGGTKPGGVAALHEAGLLGPDLHFVHGNRLTDDELRMIADTGSSLTVSTVVESLMGHGETAYNRFRAAGGTPALGVDVVINNRPDLFTEMQSTLWRERLKTPFPAKDLLKSATQDGAKAIGLPTTGHLTPGNHADIVLLNGLEHLLNTPADLAGAIVTSLGTENVQTVLVDGEIQKLNGNLVNHSLTELRTKTRAIAAKLLT</sequence>